<dbReference type="PANTHER" id="PTHR31157:SF1">
    <property type="entry name" value="SCP DOMAIN-CONTAINING PROTEIN"/>
    <property type="match status" value="1"/>
</dbReference>
<sequence>MQYRPLTPRALLLVATSALLYAPAAHADNDNNTLIPNNKRLNDGVVANVYTMQHQAGCTNDVRINPQLQLAAQRHSRDVLNNRNLDGDIGSDGSTPQDRANAAGFHGQAAETVAINQSIAISGNDLINRWYYNPGYNAIMSNCANSQMGVWSENSPDRTVVVAVYGQPVQPAGTGANEVSPMGAAQSETNIPIDPSPDYDASDELEFGINWFPWILRGVYPPPGNPPQ</sequence>
<name>A0ABM7KEF5_9MYCO</name>
<feature type="signal peptide" evidence="1">
    <location>
        <begin position="1"/>
        <end position="27"/>
    </location>
</feature>
<evidence type="ECO:0000313" key="3">
    <source>
        <dbReference type="EMBL" id="BBY72638.1"/>
    </source>
</evidence>
<dbReference type="Proteomes" id="UP000466578">
    <property type="component" value="Chromosome"/>
</dbReference>
<dbReference type="GeneID" id="45455131"/>
<dbReference type="RefSeq" id="WP_014385063.1">
    <property type="nucleotide sequence ID" value="NC_016948.1"/>
</dbReference>
<dbReference type="InterPro" id="IPR035940">
    <property type="entry name" value="CAP_sf"/>
</dbReference>
<keyword evidence="1" id="KW-0732">Signal</keyword>
<dbReference type="Pfam" id="PF00188">
    <property type="entry name" value="CAP"/>
    <property type="match status" value="1"/>
</dbReference>
<evidence type="ECO:0000259" key="2">
    <source>
        <dbReference type="Pfam" id="PF00188"/>
    </source>
</evidence>
<feature type="chain" id="PRO_5045901605" description="SCP domain-containing protein" evidence="1">
    <location>
        <begin position="28"/>
        <end position="228"/>
    </location>
</feature>
<organism evidence="3 4">
    <name type="scientific">Mycobacterium paraintracellulare</name>
    <dbReference type="NCBI Taxonomy" id="1138383"/>
    <lineage>
        <taxon>Bacteria</taxon>
        <taxon>Bacillati</taxon>
        <taxon>Actinomycetota</taxon>
        <taxon>Actinomycetes</taxon>
        <taxon>Mycobacteriales</taxon>
        <taxon>Mycobacteriaceae</taxon>
        <taxon>Mycobacterium</taxon>
        <taxon>Mycobacterium avium complex (MAC)</taxon>
    </lineage>
</organism>
<feature type="domain" description="SCP" evidence="2">
    <location>
        <begin position="60"/>
        <end position="165"/>
    </location>
</feature>
<reference evidence="3 4" key="1">
    <citation type="journal article" date="2019" name="Emerg. Microbes Infect.">
        <title>Comprehensive subspecies identification of 175 nontuberculous mycobacteria species based on 7547 genomic profiles.</title>
        <authorList>
            <person name="Matsumoto Y."/>
            <person name="Kinjo T."/>
            <person name="Motooka D."/>
            <person name="Nabeya D."/>
            <person name="Jung N."/>
            <person name="Uechi K."/>
            <person name="Horii T."/>
            <person name="Iida T."/>
            <person name="Fujita J."/>
            <person name="Nakamura S."/>
        </authorList>
    </citation>
    <scope>NUCLEOTIDE SEQUENCE [LARGE SCALE GENOMIC DNA]</scope>
    <source>
        <strain evidence="3 4">JCM 30622</strain>
    </source>
</reference>
<protein>
    <recommendedName>
        <fullName evidence="2">SCP domain-containing protein</fullName>
    </recommendedName>
</protein>
<keyword evidence="4" id="KW-1185">Reference proteome</keyword>
<proteinExistence type="predicted"/>
<dbReference type="InterPro" id="IPR014044">
    <property type="entry name" value="CAP_dom"/>
</dbReference>
<evidence type="ECO:0000313" key="4">
    <source>
        <dbReference type="Proteomes" id="UP000466578"/>
    </source>
</evidence>
<accession>A0ABM7KEF5</accession>
<dbReference type="SUPFAM" id="SSF55797">
    <property type="entry name" value="PR-1-like"/>
    <property type="match status" value="1"/>
</dbReference>
<dbReference type="Gene3D" id="3.40.33.10">
    <property type="entry name" value="CAP"/>
    <property type="match status" value="1"/>
</dbReference>
<gene>
    <name evidence="3" type="ORF">MPRI_48250</name>
</gene>
<evidence type="ECO:0000256" key="1">
    <source>
        <dbReference type="SAM" id="SignalP"/>
    </source>
</evidence>
<dbReference type="CDD" id="cd05379">
    <property type="entry name" value="CAP_bacterial"/>
    <property type="match status" value="1"/>
</dbReference>
<dbReference type="EMBL" id="AP022597">
    <property type="protein sequence ID" value="BBY72638.1"/>
    <property type="molecule type" value="Genomic_DNA"/>
</dbReference>
<dbReference type="PANTHER" id="PTHR31157">
    <property type="entry name" value="SCP DOMAIN-CONTAINING PROTEIN"/>
    <property type="match status" value="1"/>
</dbReference>